<dbReference type="EMBL" id="QCYK01000003">
    <property type="protein sequence ID" value="PUZ22599.1"/>
    <property type="molecule type" value="Genomic_DNA"/>
</dbReference>
<name>A0A2T7BBZ2_9BACT</name>
<evidence type="ECO:0000313" key="2">
    <source>
        <dbReference type="Proteomes" id="UP000244450"/>
    </source>
</evidence>
<dbReference type="AlphaFoldDB" id="A0A2T7BBZ2"/>
<sequence>MNIITKFTLSSQPGLDVLHLLTQALAREKFAALLPRRTLDEYIARCFSKAALIAETNSMSNQWLVVYADDNPAGYARITSKGKRPQVLEGKQAVRIADFGILSSYTDLAVSNSLFEKCMAVCQPYEGIWINEYTANPLINFFESKGFIRQPDVLPLGELPLASVCLTA</sequence>
<gene>
    <name evidence="1" type="ORF">DCC81_19375</name>
</gene>
<dbReference type="InterPro" id="IPR016181">
    <property type="entry name" value="Acyl_CoA_acyltransferase"/>
</dbReference>
<reference evidence="1 2" key="1">
    <citation type="submission" date="2018-04" db="EMBL/GenBank/DDBJ databases">
        <title>Chitinophaga fuyangensis sp. nov., isolated from soil in a chemical factory.</title>
        <authorList>
            <person name="Chen K."/>
        </authorList>
    </citation>
    <scope>NUCLEOTIDE SEQUENCE [LARGE SCALE GENOMIC DNA]</scope>
    <source>
        <strain evidence="1 2">LY-1</strain>
    </source>
</reference>
<dbReference type="Gene3D" id="3.40.630.30">
    <property type="match status" value="1"/>
</dbReference>
<dbReference type="GO" id="GO:0016740">
    <property type="term" value="F:transferase activity"/>
    <property type="evidence" value="ECO:0007669"/>
    <property type="project" value="UniProtKB-KW"/>
</dbReference>
<dbReference type="SUPFAM" id="SSF55729">
    <property type="entry name" value="Acyl-CoA N-acyltransferases (Nat)"/>
    <property type="match status" value="1"/>
</dbReference>
<dbReference type="RefSeq" id="WP_108688345.1">
    <property type="nucleotide sequence ID" value="NZ_QCYK01000003.1"/>
</dbReference>
<dbReference type="OrthoDB" id="660843at2"/>
<accession>A0A2T7BBZ2</accession>
<protein>
    <submittedName>
        <fullName evidence="1">N-acetyltransferase</fullName>
    </submittedName>
</protein>
<comment type="caution">
    <text evidence="1">The sequence shown here is derived from an EMBL/GenBank/DDBJ whole genome shotgun (WGS) entry which is preliminary data.</text>
</comment>
<keyword evidence="1" id="KW-0808">Transferase</keyword>
<dbReference type="Proteomes" id="UP000244450">
    <property type="component" value="Unassembled WGS sequence"/>
</dbReference>
<organism evidence="1 2">
    <name type="scientific">Chitinophaga parva</name>
    <dbReference type="NCBI Taxonomy" id="2169414"/>
    <lineage>
        <taxon>Bacteria</taxon>
        <taxon>Pseudomonadati</taxon>
        <taxon>Bacteroidota</taxon>
        <taxon>Chitinophagia</taxon>
        <taxon>Chitinophagales</taxon>
        <taxon>Chitinophagaceae</taxon>
        <taxon>Chitinophaga</taxon>
    </lineage>
</organism>
<proteinExistence type="predicted"/>
<evidence type="ECO:0000313" key="1">
    <source>
        <dbReference type="EMBL" id="PUZ22599.1"/>
    </source>
</evidence>
<keyword evidence="2" id="KW-1185">Reference proteome</keyword>